<dbReference type="EMBL" id="JBHPBY010000345">
    <property type="protein sequence ID" value="MFC1852655.1"/>
    <property type="molecule type" value="Genomic_DNA"/>
</dbReference>
<name>A0ABV6Z2H5_UNCC1</name>
<sequence>MNFKGTLTVSGTTAPGSDVISVTATVVAVNETDNNSANNSATEATTVSTCRFTFTLFILCLCIDAVFHAA</sequence>
<evidence type="ECO:0000313" key="1">
    <source>
        <dbReference type="EMBL" id="MFC1852655.1"/>
    </source>
</evidence>
<comment type="caution">
    <text evidence="1">The sequence shown here is derived from an EMBL/GenBank/DDBJ whole genome shotgun (WGS) entry which is preliminary data.</text>
</comment>
<reference evidence="1 2" key="1">
    <citation type="submission" date="2024-09" db="EMBL/GenBank/DDBJ databases">
        <title>Laminarin stimulates single cell rates of sulfate reduction while oxygen inhibits transcriptomic activity in coastal marine sediment.</title>
        <authorList>
            <person name="Lindsay M."/>
            <person name="Orcutt B."/>
            <person name="Emerson D."/>
            <person name="Stepanauskas R."/>
            <person name="D'Angelo T."/>
        </authorList>
    </citation>
    <scope>NUCLEOTIDE SEQUENCE [LARGE SCALE GENOMIC DNA]</scope>
    <source>
        <strain evidence="1">SAG AM-311-K15</strain>
    </source>
</reference>
<proteinExistence type="predicted"/>
<dbReference type="Proteomes" id="UP001594351">
    <property type="component" value="Unassembled WGS sequence"/>
</dbReference>
<keyword evidence="2" id="KW-1185">Reference proteome</keyword>
<gene>
    <name evidence="1" type="ORF">ACFL27_20850</name>
</gene>
<protein>
    <submittedName>
        <fullName evidence="1">Uncharacterized protein</fullName>
    </submittedName>
</protein>
<organism evidence="1 2">
    <name type="scientific">candidate division CSSED10-310 bacterium</name>
    <dbReference type="NCBI Taxonomy" id="2855610"/>
    <lineage>
        <taxon>Bacteria</taxon>
        <taxon>Bacteria division CSSED10-310</taxon>
    </lineage>
</organism>
<evidence type="ECO:0000313" key="2">
    <source>
        <dbReference type="Proteomes" id="UP001594351"/>
    </source>
</evidence>
<accession>A0ABV6Z2H5</accession>